<dbReference type="PANTHER" id="PTHR18945">
    <property type="entry name" value="NEUROTRANSMITTER GATED ION CHANNEL"/>
    <property type="match status" value="1"/>
</dbReference>
<evidence type="ECO:0000256" key="1">
    <source>
        <dbReference type="SAM" id="MobiDB-lite"/>
    </source>
</evidence>
<dbReference type="InterPro" id="IPR006201">
    <property type="entry name" value="Neur_channel"/>
</dbReference>
<protein>
    <recommendedName>
        <fullName evidence="5">Neurotransmitter-gated ion-channel ligand-binding domain-containing protein</fullName>
    </recommendedName>
</protein>
<evidence type="ECO:0000313" key="3">
    <source>
        <dbReference type="EMBL" id="CAK0857638.1"/>
    </source>
</evidence>
<dbReference type="Gene3D" id="1.20.58.390">
    <property type="entry name" value="Neurotransmitter-gated ion-channel transmembrane domain"/>
    <property type="match status" value="1"/>
</dbReference>
<gene>
    <name evidence="3" type="ORF">PCOR1329_LOCUS47700</name>
</gene>
<feature type="compositionally biased region" description="Basic and acidic residues" evidence="1">
    <location>
        <begin position="1"/>
        <end position="12"/>
    </location>
</feature>
<keyword evidence="4" id="KW-1185">Reference proteome</keyword>
<accession>A0ABN9UFW9</accession>
<name>A0ABN9UFW9_9DINO</name>
<dbReference type="EMBL" id="CAUYUJ010015748">
    <property type="protein sequence ID" value="CAK0857638.1"/>
    <property type="molecule type" value="Genomic_DNA"/>
</dbReference>
<organism evidence="3 4">
    <name type="scientific">Prorocentrum cordatum</name>
    <dbReference type="NCBI Taxonomy" id="2364126"/>
    <lineage>
        <taxon>Eukaryota</taxon>
        <taxon>Sar</taxon>
        <taxon>Alveolata</taxon>
        <taxon>Dinophyceae</taxon>
        <taxon>Prorocentrales</taxon>
        <taxon>Prorocentraceae</taxon>
        <taxon>Prorocentrum</taxon>
    </lineage>
</organism>
<reference evidence="3" key="1">
    <citation type="submission" date="2023-10" db="EMBL/GenBank/DDBJ databases">
        <authorList>
            <person name="Chen Y."/>
            <person name="Shah S."/>
            <person name="Dougan E. K."/>
            <person name="Thang M."/>
            <person name="Chan C."/>
        </authorList>
    </citation>
    <scope>NUCLEOTIDE SEQUENCE [LARGE SCALE GENOMIC DNA]</scope>
</reference>
<keyword evidence="2" id="KW-0812">Transmembrane</keyword>
<feature type="transmembrane region" description="Helical" evidence="2">
    <location>
        <begin position="420"/>
        <end position="437"/>
    </location>
</feature>
<evidence type="ECO:0000256" key="2">
    <source>
        <dbReference type="SAM" id="Phobius"/>
    </source>
</evidence>
<feature type="compositionally biased region" description="Polar residues" evidence="1">
    <location>
        <begin position="20"/>
        <end position="38"/>
    </location>
</feature>
<keyword evidence="2" id="KW-1133">Transmembrane helix</keyword>
<proteinExistence type="predicted"/>
<comment type="caution">
    <text evidence="3">The sequence shown here is derived from an EMBL/GenBank/DDBJ whole genome shotgun (WGS) entry which is preliminary data.</text>
</comment>
<evidence type="ECO:0008006" key="5">
    <source>
        <dbReference type="Google" id="ProtNLM"/>
    </source>
</evidence>
<feature type="transmembrane region" description="Helical" evidence="2">
    <location>
        <begin position="449"/>
        <end position="475"/>
    </location>
</feature>
<feature type="transmembrane region" description="Helical" evidence="2">
    <location>
        <begin position="385"/>
        <end position="408"/>
    </location>
</feature>
<evidence type="ECO:0000313" key="4">
    <source>
        <dbReference type="Proteomes" id="UP001189429"/>
    </source>
</evidence>
<feature type="region of interest" description="Disordered" evidence="1">
    <location>
        <begin position="62"/>
        <end position="85"/>
    </location>
</feature>
<sequence length="573" mass="65399">MGEPPGNKHADPTEQPASPAASSCYSLQSDVSPGQSRVGSDASPRRFVRRFSNKFFDRQSSVQSGLSFDSRPTGQSWRQRRHSRGSNDVLDVVEEEMRYEVTMQQKRFSHSPINPLAAEVLPKPEGVNQYCCGNKIRIGTRRAIKVNMRVNVLEVSSIDAVREQFTATFTVQMFYVDPMLKNFRTEAYYYSDGEVKVEKNCQVVGAWKYSTTGKTTILLESGQEIEVAPTLIQHIRQPDWDSDEKLFKPAFTFGNATTNAEVVEHIRMLEYCSAVGGHVFEKYKFQATFTERLELADMPFDKQMLRIRIYGEEPIWRQQMAPLKDETAGWLTGDNATPSEWKVDREVHVEGCKVPAVRLMAWKLGDDSFRSVLEVVVHVRRVPTFYLWNVVVINFSISLMTVASYASVPDDFNARSEIQFLLLLTTVGYKLVTSSWLPVKSYLTLMDWYILINFALQALVITQTFLCLLLACTLVPDTDSDWQDGQYDGGYTFRTAPDRECWPELDTFERVFATVVYGAWVISHMVFMVAHKYGWTECFVSSWTRVYEDNGMIGPTIADYDQFPYGDIGDSEK</sequence>
<dbReference type="InterPro" id="IPR036734">
    <property type="entry name" value="Neur_chan_lig-bd_sf"/>
</dbReference>
<dbReference type="Gene3D" id="2.70.170.10">
    <property type="entry name" value="Neurotransmitter-gated ion-channel ligand-binding domain"/>
    <property type="match status" value="1"/>
</dbReference>
<feature type="region of interest" description="Disordered" evidence="1">
    <location>
        <begin position="1"/>
        <end position="44"/>
    </location>
</feature>
<dbReference type="Proteomes" id="UP001189429">
    <property type="component" value="Unassembled WGS sequence"/>
</dbReference>
<dbReference type="InterPro" id="IPR038050">
    <property type="entry name" value="Neuro_actylchol_rec"/>
</dbReference>
<feature type="compositionally biased region" description="Polar residues" evidence="1">
    <location>
        <begin position="62"/>
        <end position="77"/>
    </location>
</feature>
<keyword evidence="2" id="KW-0472">Membrane</keyword>